<dbReference type="GO" id="GO:0006310">
    <property type="term" value="P:DNA recombination"/>
    <property type="evidence" value="ECO:0007669"/>
    <property type="project" value="UniProtKB-KW"/>
</dbReference>
<evidence type="ECO:0000313" key="6">
    <source>
        <dbReference type="EMBL" id="BFD46870.1"/>
    </source>
</evidence>
<dbReference type="InterPro" id="IPR010998">
    <property type="entry name" value="Integrase_recombinase_N"/>
</dbReference>
<evidence type="ECO:0000256" key="3">
    <source>
        <dbReference type="ARBA" id="ARBA00023125"/>
    </source>
</evidence>
<sequence length="330" mass="38030">MTTFDLDFTQKTVSKMIRPKTKQDFYNDTKEKGLYLIVNKSKTFYLRKTVEKKGRCRAIRLGKFPYMSVAEARNKAAKLKRQIARGINPLEKLAIANNQIDNQPAELTNNPIDDKLTKLTVKEFFDKHYIEEHCKRKNRGWANDIVRMNRYGQDYYGIKIATITRDDIQKTFNDLNNNNGPFSANDFVKLFSAMFNRGIKWQMLEKNPAQGIERNPENVRTRYIATIEELTKFIKTVIAECTSITADAILMLLLTGARKSNVLSMKWQDINFENMTWSIPARSAKNKKIQIVHLVNSALSILARRQTENNNKSIPATLQIFFQASLGAAM</sequence>
<accession>A0AAT9GAL1</accession>
<comment type="similarity">
    <text evidence="1">Belongs to the 'phage' integrase family.</text>
</comment>
<dbReference type="AlphaFoldDB" id="A0AAT9GAL1"/>
<dbReference type="Pfam" id="PF13356">
    <property type="entry name" value="Arm-DNA-bind_3"/>
    <property type="match status" value="1"/>
</dbReference>
<dbReference type="Gene3D" id="1.10.443.10">
    <property type="entry name" value="Intergrase catalytic core"/>
    <property type="match status" value="1"/>
</dbReference>
<keyword evidence="3" id="KW-0238">DNA-binding</keyword>
<organism evidence="6">
    <name type="scientific">Candidatus Tisiphia endosymbiont of Sergentomyia squamirostris</name>
    <dbReference type="NCBI Taxonomy" id="3113639"/>
    <lineage>
        <taxon>Bacteria</taxon>
        <taxon>Pseudomonadati</taxon>
        <taxon>Pseudomonadota</taxon>
        <taxon>Alphaproteobacteria</taxon>
        <taxon>Rickettsiales</taxon>
        <taxon>Rickettsiaceae</taxon>
        <taxon>Rickettsieae</taxon>
        <taxon>Candidatus Tisiphia</taxon>
    </lineage>
</organism>
<dbReference type="GO" id="GO:0003677">
    <property type="term" value="F:DNA binding"/>
    <property type="evidence" value="ECO:0007669"/>
    <property type="project" value="UniProtKB-KW"/>
</dbReference>
<dbReference type="InterPro" id="IPR013762">
    <property type="entry name" value="Integrase-like_cat_sf"/>
</dbReference>
<dbReference type="Pfam" id="PF00589">
    <property type="entry name" value="Phage_integrase"/>
    <property type="match status" value="1"/>
</dbReference>
<evidence type="ECO:0000256" key="4">
    <source>
        <dbReference type="ARBA" id="ARBA00023172"/>
    </source>
</evidence>
<dbReference type="InterPro" id="IPR050808">
    <property type="entry name" value="Phage_Integrase"/>
</dbReference>
<keyword evidence="2" id="KW-0229">DNA integration</keyword>
<dbReference type="SUPFAM" id="SSF56349">
    <property type="entry name" value="DNA breaking-rejoining enzymes"/>
    <property type="match status" value="1"/>
</dbReference>
<name>A0AAT9GAL1_9RICK</name>
<dbReference type="InterPro" id="IPR011010">
    <property type="entry name" value="DNA_brk_join_enz"/>
</dbReference>
<dbReference type="Gene3D" id="3.30.160.390">
    <property type="entry name" value="Integrase, DNA-binding domain"/>
    <property type="match status" value="1"/>
</dbReference>
<dbReference type="PROSITE" id="PS51898">
    <property type="entry name" value="TYR_RECOMBINASE"/>
    <property type="match status" value="1"/>
</dbReference>
<evidence type="ECO:0000256" key="1">
    <source>
        <dbReference type="ARBA" id="ARBA00008857"/>
    </source>
</evidence>
<dbReference type="InterPro" id="IPR038488">
    <property type="entry name" value="Integrase_DNA-bd_sf"/>
</dbReference>
<reference evidence="6" key="1">
    <citation type="submission" date="2024-01" db="EMBL/GenBank/DDBJ databases">
        <title>Sequencing the genomes of a sandfly, Sergentomyia squamirostris, and its two endosymbionts.</title>
        <authorList>
            <person name="Itokawa K."/>
            <person name="Sanjoba C."/>
        </authorList>
    </citation>
    <scope>NUCLEOTIDE SEQUENCE</scope>
    <source>
        <strain evidence="6">RiSSQ</strain>
    </source>
</reference>
<dbReference type="Gene3D" id="1.10.150.130">
    <property type="match status" value="1"/>
</dbReference>
<dbReference type="PANTHER" id="PTHR30629:SF2">
    <property type="entry name" value="PROPHAGE INTEGRASE INTS-RELATED"/>
    <property type="match status" value="1"/>
</dbReference>
<dbReference type="InterPro" id="IPR025166">
    <property type="entry name" value="Integrase_DNA_bind_dom"/>
</dbReference>
<keyword evidence="4" id="KW-0233">DNA recombination</keyword>
<dbReference type="EMBL" id="AP029170">
    <property type="protein sequence ID" value="BFD46870.1"/>
    <property type="molecule type" value="Genomic_DNA"/>
</dbReference>
<protein>
    <recommendedName>
        <fullName evidence="5">Tyr recombinase domain-containing protein</fullName>
    </recommendedName>
</protein>
<feature type="domain" description="Tyr recombinase" evidence="5">
    <location>
        <begin position="220"/>
        <end position="330"/>
    </location>
</feature>
<evidence type="ECO:0000256" key="2">
    <source>
        <dbReference type="ARBA" id="ARBA00022908"/>
    </source>
</evidence>
<gene>
    <name evidence="6" type="ORF">DMENIID0002_15160</name>
</gene>
<proteinExistence type="inferred from homology"/>
<dbReference type="InterPro" id="IPR002104">
    <property type="entry name" value="Integrase_catalytic"/>
</dbReference>
<evidence type="ECO:0000259" key="5">
    <source>
        <dbReference type="PROSITE" id="PS51898"/>
    </source>
</evidence>
<dbReference type="GO" id="GO:0015074">
    <property type="term" value="P:DNA integration"/>
    <property type="evidence" value="ECO:0007669"/>
    <property type="project" value="UniProtKB-KW"/>
</dbReference>
<dbReference type="PANTHER" id="PTHR30629">
    <property type="entry name" value="PROPHAGE INTEGRASE"/>
    <property type="match status" value="1"/>
</dbReference>